<evidence type="ECO:0000256" key="2">
    <source>
        <dbReference type="ARBA" id="ARBA00022801"/>
    </source>
</evidence>
<sequence>MGNTMKKTPKAAKIAKETTIRVLQWNILADGLGQDGFLSTEFVPIRESSAATANGYEAIQFMQMVREAKVDDAKSGAIQAMNDLKKAEKKLKKLKDGSSADVAKLKQEIASMKDTVSKSKLVNLKQKFEHSPELERVNAETLDWNVRYSRIKALLLRADPDIITFQEMDHLKQFLDDGTFSSKYTCLLDAQGRYRPPFYNSDDTSKDSRRSENYMKQLIQSQAAFCPKSYSHAYNFRKKRSRPGAKDLDDDGVAVFWKKDKFEATELGYLEYPPKEGDSKKEGALAVTLYHKTSKQSINVLTAHLPSGDDVAKEQERLSVLKNPTAMCVAQRLCRQGNGEWKQVPYEANYKFDGLLAFIQYYTQQDAKQTSPRTIFALDTNSRPTFPLTDASSATKGEKTNVWNSIRQGSNLESIWVQTSFLDSNGKATNPQYPFVATVNKMRGPSSDQPSKIGEHQLELIDHIFTNARNSHVVKDVQISETEIIPLAPLQYASKEGKAEVSLNPSMSMPSDHLPVVVDIAL</sequence>
<dbReference type="GO" id="GO:0006139">
    <property type="term" value="P:nucleobase-containing compound metabolic process"/>
    <property type="evidence" value="ECO:0007669"/>
    <property type="project" value="UniProtKB-ARBA"/>
</dbReference>
<dbReference type="PANTHER" id="PTHR12121">
    <property type="entry name" value="CARBON CATABOLITE REPRESSOR PROTEIN 4"/>
    <property type="match status" value="1"/>
</dbReference>
<dbReference type="GO" id="GO:0000175">
    <property type="term" value="F:3'-5'-RNA exonuclease activity"/>
    <property type="evidence" value="ECO:0007669"/>
    <property type="project" value="TreeGrafter"/>
</dbReference>
<keyword evidence="6" id="KW-1185">Reference proteome</keyword>
<accession>A0AAD2PUB2</accession>
<comment type="caution">
    <text evidence="5">The sequence shown here is derived from an EMBL/GenBank/DDBJ whole genome shotgun (WGS) entry which is preliminary data.</text>
</comment>
<dbReference type="PANTHER" id="PTHR12121:SF45">
    <property type="entry name" value="NOCTURNIN"/>
    <property type="match status" value="1"/>
</dbReference>
<feature type="coiled-coil region" evidence="3">
    <location>
        <begin position="70"/>
        <end position="97"/>
    </location>
</feature>
<dbReference type="Pfam" id="PF03372">
    <property type="entry name" value="Exo_endo_phos"/>
    <property type="match status" value="1"/>
</dbReference>
<dbReference type="Gene3D" id="3.60.10.10">
    <property type="entry name" value="Endonuclease/exonuclease/phosphatase"/>
    <property type="match status" value="1"/>
</dbReference>
<keyword evidence="2" id="KW-0378">Hydrolase</keyword>
<comment type="similarity">
    <text evidence="1">Belongs to the CCR4/nocturin family.</text>
</comment>
<keyword evidence="3" id="KW-0175">Coiled coil</keyword>
<dbReference type="AlphaFoldDB" id="A0AAD2PUB2"/>
<dbReference type="Proteomes" id="UP001295423">
    <property type="component" value="Unassembled WGS sequence"/>
</dbReference>
<dbReference type="EMBL" id="CAKOGP040001758">
    <property type="protein sequence ID" value="CAJ1949285.1"/>
    <property type="molecule type" value="Genomic_DNA"/>
</dbReference>
<proteinExistence type="inferred from homology"/>
<protein>
    <recommendedName>
        <fullName evidence="4">Endonuclease/exonuclease/phosphatase domain-containing protein</fullName>
    </recommendedName>
</protein>
<evidence type="ECO:0000256" key="1">
    <source>
        <dbReference type="ARBA" id="ARBA00010774"/>
    </source>
</evidence>
<dbReference type="InterPro" id="IPR036691">
    <property type="entry name" value="Endo/exonu/phosph_ase_sf"/>
</dbReference>
<dbReference type="InterPro" id="IPR005135">
    <property type="entry name" value="Endo/exonuclease/phosphatase"/>
</dbReference>
<feature type="domain" description="Endonuclease/exonuclease/phosphatase" evidence="4">
    <location>
        <begin position="142"/>
        <end position="513"/>
    </location>
</feature>
<evidence type="ECO:0000313" key="6">
    <source>
        <dbReference type="Proteomes" id="UP001295423"/>
    </source>
</evidence>
<name>A0AAD2PUB2_9STRA</name>
<reference evidence="5" key="1">
    <citation type="submission" date="2023-08" db="EMBL/GenBank/DDBJ databases">
        <authorList>
            <person name="Audoor S."/>
            <person name="Bilcke G."/>
        </authorList>
    </citation>
    <scope>NUCLEOTIDE SEQUENCE</scope>
</reference>
<evidence type="ECO:0000259" key="4">
    <source>
        <dbReference type="Pfam" id="PF03372"/>
    </source>
</evidence>
<gene>
    <name evidence="5" type="ORF">CYCCA115_LOCUS12017</name>
</gene>
<organism evidence="5 6">
    <name type="scientific">Cylindrotheca closterium</name>
    <dbReference type="NCBI Taxonomy" id="2856"/>
    <lineage>
        <taxon>Eukaryota</taxon>
        <taxon>Sar</taxon>
        <taxon>Stramenopiles</taxon>
        <taxon>Ochrophyta</taxon>
        <taxon>Bacillariophyta</taxon>
        <taxon>Bacillariophyceae</taxon>
        <taxon>Bacillariophycidae</taxon>
        <taxon>Bacillariales</taxon>
        <taxon>Bacillariaceae</taxon>
        <taxon>Cylindrotheca</taxon>
    </lineage>
</organism>
<dbReference type="InterPro" id="IPR050410">
    <property type="entry name" value="CCR4/nocturin_mRNA_transcr"/>
</dbReference>
<evidence type="ECO:0000313" key="5">
    <source>
        <dbReference type="EMBL" id="CAJ1949285.1"/>
    </source>
</evidence>
<evidence type="ECO:0000256" key="3">
    <source>
        <dbReference type="SAM" id="Coils"/>
    </source>
</evidence>
<dbReference type="SUPFAM" id="SSF56219">
    <property type="entry name" value="DNase I-like"/>
    <property type="match status" value="1"/>
</dbReference>